<dbReference type="EMBL" id="CADCUO010000191">
    <property type="protein sequence ID" value="CAA9410549.1"/>
    <property type="molecule type" value="Genomic_DNA"/>
</dbReference>
<name>A0A6J4PGT5_9ACTN</name>
<proteinExistence type="predicted"/>
<accession>A0A6J4PGT5</accession>
<dbReference type="GO" id="GO:0008194">
    <property type="term" value="F:UDP-glycosyltransferase activity"/>
    <property type="evidence" value="ECO:0007669"/>
    <property type="project" value="InterPro"/>
</dbReference>
<evidence type="ECO:0008006" key="2">
    <source>
        <dbReference type="Google" id="ProtNLM"/>
    </source>
</evidence>
<dbReference type="SUPFAM" id="SSF53756">
    <property type="entry name" value="UDP-Glycosyltransferase/glycogen phosphorylase"/>
    <property type="match status" value="1"/>
</dbReference>
<sequence length="105" mass="10893">MAEASVVITHAGHGSVLKSLAAGVPLVCVPMGRDQKDNTVTRAAARGRRTAQSGGPPPQITAGLSRVIEQPSYAEAARRFADVLAYEAATRPNAADEAEALLTLK</sequence>
<reference evidence="1" key="1">
    <citation type="submission" date="2020-02" db="EMBL/GenBank/DDBJ databases">
        <authorList>
            <person name="Meier V. D."/>
        </authorList>
    </citation>
    <scope>NUCLEOTIDE SEQUENCE</scope>
    <source>
        <strain evidence="1">AVDCRST_MAG75</strain>
    </source>
</reference>
<dbReference type="AlphaFoldDB" id="A0A6J4PGT5"/>
<dbReference type="InterPro" id="IPR002213">
    <property type="entry name" value="UDP_glucos_trans"/>
</dbReference>
<organism evidence="1">
    <name type="scientific">uncultured Propionibacteriaceae bacterium</name>
    <dbReference type="NCBI Taxonomy" id="257457"/>
    <lineage>
        <taxon>Bacteria</taxon>
        <taxon>Bacillati</taxon>
        <taxon>Actinomycetota</taxon>
        <taxon>Actinomycetes</taxon>
        <taxon>Propionibacteriales</taxon>
        <taxon>Propionibacteriaceae</taxon>
        <taxon>environmental samples</taxon>
    </lineage>
</organism>
<evidence type="ECO:0000313" key="1">
    <source>
        <dbReference type="EMBL" id="CAA9410549.1"/>
    </source>
</evidence>
<protein>
    <recommendedName>
        <fullName evidence="2">Glycosyl transferase family 28 C-terminal domain-containing protein</fullName>
    </recommendedName>
</protein>
<dbReference type="Gene3D" id="3.40.50.2000">
    <property type="entry name" value="Glycogen Phosphorylase B"/>
    <property type="match status" value="1"/>
</dbReference>
<gene>
    <name evidence="1" type="ORF">AVDCRST_MAG75-2720</name>
</gene>
<dbReference type="Pfam" id="PF00201">
    <property type="entry name" value="UDPGT"/>
    <property type="match status" value="1"/>
</dbReference>